<sequence length="46" mass="5795">MFLTIFWFFFWVTYYYRVFRHICYNDSVTANHHFVSNYSCSINDHT</sequence>
<evidence type="ECO:0000313" key="2">
    <source>
        <dbReference type="Proteomes" id="UP000014212"/>
    </source>
</evidence>
<reference evidence="1 2" key="1">
    <citation type="submission" date="2013-04" db="EMBL/GenBank/DDBJ databases">
        <title>The Genome Sequence of Bacteroides uniformis dnLKV2.</title>
        <authorList>
            <consortium name="The Broad Institute Genomics Platform"/>
            <consortium name="The Broad Institute Genome Sequencing Center for Infectious Disease"/>
            <person name="Earl A."/>
            <person name="Xavier R."/>
            <person name="Kuhn K."/>
            <person name="Stappenbeck T."/>
            <person name="Walker B."/>
            <person name="Young S."/>
            <person name="Zeng Q."/>
            <person name="Gargeya S."/>
            <person name="Fitzgerald M."/>
            <person name="Haas B."/>
            <person name="Abouelleil A."/>
            <person name="Allen A.W."/>
            <person name="Alvarado L."/>
            <person name="Arachchi H.M."/>
            <person name="Berlin A.M."/>
            <person name="Chapman S.B."/>
            <person name="Gainer-Dewar J."/>
            <person name="Goldberg J."/>
            <person name="Griggs A."/>
            <person name="Gujja S."/>
            <person name="Hansen M."/>
            <person name="Howarth C."/>
            <person name="Imamovic A."/>
            <person name="Ireland A."/>
            <person name="Larimer J."/>
            <person name="McCowan C."/>
            <person name="Murphy C."/>
            <person name="Pearson M."/>
            <person name="Poon T.W."/>
            <person name="Priest M."/>
            <person name="Roberts A."/>
            <person name="Saif S."/>
            <person name="Shea T."/>
            <person name="Sisk P."/>
            <person name="Sykes S."/>
            <person name="Wortman J."/>
            <person name="Nusbaum C."/>
            <person name="Birren B."/>
        </authorList>
    </citation>
    <scope>NUCLEOTIDE SEQUENCE [LARGE SCALE GENOMIC DNA]</scope>
    <source>
        <strain evidence="2">dnLKV2</strain>
    </source>
</reference>
<dbReference type="EMBL" id="ASSO01000008">
    <property type="protein sequence ID" value="EOS07918.1"/>
    <property type="molecule type" value="Genomic_DNA"/>
</dbReference>
<gene>
    <name evidence="1" type="ORF">C801_02435</name>
</gene>
<dbReference type="Proteomes" id="UP000014212">
    <property type="component" value="Unassembled WGS sequence"/>
</dbReference>
<name>R9HV84_BACUN</name>
<organism evidence="1 2">
    <name type="scientific">Bacteroides uniformis dnLKV2</name>
    <dbReference type="NCBI Taxonomy" id="1235787"/>
    <lineage>
        <taxon>Bacteria</taxon>
        <taxon>Pseudomonadati</taxon>
        <taxon>Bacteroidota</taxon>
        <taxon>Bacteroidia</taxon>
        <taxon>Bacteroidales</taxon>
        <taxon>Bacteroidaceae</taxon>
        <taxon>Bacteroides</taxon>
    </lineage>
</organism>
<accession>R9HV84</accession>
<comment type="caution">
    <text evidence="1">The sequence shown here is derived from an EMBL/GenBank/DDBJ whole genome shotgun (WGS) entry which is preliminary data.</text>
</comment>
<dbReference type="AlphaFoldDB" id="R9HV84"/>
<protein>
    <submittedName>
        <fullName evidence="1">Uncharacterized protein</fullName>
    </submittedName>
</protein>
<proteinExistence type="predicted"/>
<evidence type="ECO:0000313" key="1">
    <source>
        <dbReference type="EMBL" id="EOS07918.1"/>
    </source>
</evidence>
<dbReference type="HOGENOM" id="CLU_3180575_0_0_10"/>